<keyword evidence="2" id="KW-0732">Signal</keyword>
<feature type="chain" id="PRO_5040975100" description="Secreted protein" evidence="2">
    <location>
        <begin position="20"/>
        <end position="118"/>
    </location>
</feature>
<name>A0A9Y2JTY0_9PSEU</name>
<keyword evidence="1" id="KW-1133">Transmembrane helix</keyword>
<organism evidence="3 4">
    <name type="scientific">Amycolatopsis mongoliensis</name>
    <dbReference type="NCBI Taxonomy" id="715475"/>
    <lineage>
        <taxon>Bacteria</taxon>
        <taxon>Bacillati</taxon>
        <taxon>Actinomycetota</taxon>
        <taxon>Actinomycetes</taxon>
        <taxon>Pseudonocardiales</taxon>
        <taxon>Pseudonocardiaceae</taxon>
        <taxon>Amycolatopsis</taxon>
    </lineage>
</organism>
<evidence type="ECO:0000313" key="4">
    <source>
        <dbReference type="Proteomes" id="UP001239397"/>
    </source>
</evidence>
<proteinExistence type="predicted"/>
<feature type="signal peptide" evidence="2">
    <location>
        <begin position="1"/>
        <end position="19"/>
    </location>
</feature>
<dbReference type="EMBL" id="CP127295">
    <property type="protein sequence ID" value="WIY02899.1"/>
    <property type="molecule type" value="Genomic_DNA"/>
</dbReference>
<dbReference type="AlphaFoldDB" id="A0A9Y2JTY0"/>
<evidence type="ECO:0000313" key="3">
    <source>
        <dbReference type="EMBL" id="WIY02899.1"/>
    </source>
</evidence>
<protein>
    <recommendedName>
        <fullName evidence="5">Secreted protein</fullName>
    </recommendedName>
</protein>
<feature type="transmembrane region" description="Helical" evidence="1">
    <location>
        <begin position="63"/>
        <end position="88"/>
    </location>
</feature>
<accession>A0A9Y2JTY0</accession>
<sequence>MTRCSVPARWLLLCALALAVVAMHHVPADHGPVASASMAAELHAAPPMPDHHGGHSPLHDCLAVVTAAVVLLLAVVLLGGRAGGAVVVRQVPGRPRGARPPPPRSGRLLLAAHCVLRI</sequence>
<dbReference type="RefSeq" id="WP_285999303.1">
    <property type="nucleotide sequence ID" value="NZ_CP127295.1"/>
</dbReference>
<keyword evidence="4" id="KW-1185">Reference proteome</keyword>
<keyword evidence="1" id="KW-0812">Transmembrane</keyword>
<evidence type="ECO:0000256" key="2">
    <source>
        <dbReference type="SAM" id="SignalP"/>
    </source>
</evidence>
<evidence type="ECO:0008006" key="5">
    <source>
        <dbReference type="Google" id="ProtNLM"/>
    </source>
</evidence>
<dbReference type="Proteomes" id="UP001239397">
    <property type="component" value="Chromosome"/>
</dbReference>
<dbReference type="KEGG" id="amog:QRX60_03205"/>
<keyword evidence="1" id="KW-0472">Membrane</keyword>
<reference evidence="3 4" key="1">
    <citation type="submission" date="2023-06" db="EMBL/GenBank/DDBJ databases">
        <authorList>
            <person name="Oyuntsetseg B."/>
            <person name="Kim S.B."/>
        </authorList>
    </citation>
    <scope>NUCLEOTIDE SEQUENCE [LARGE SCALE GENOMIC DNA]</scope>
    <source>
        <strain evidence="3 4">4-36</strain>
    </source>
</reference>
<gene>
    <name evidence="3" type="ORF">QRX60_03205</name>
</gene>
<evidence type="ECO:0000256" key="1">
    <source>
        <dbReference type="SAM" id="Phobius"/>
    </source>
</evidence>